<keyword evidence="5" id="KW-0863">Zinc-finger</keyword>
<name>N1QGH8_SPHMS</name>
<dbReference type="CDD" id="cd20353">
    <property type="entry name" value="Rcat_RBR_RNF216"/>
    <property type="match status" value="1"/>
</dbReference>
<feature type="compositionally biased region" description="Low complexity" evidence="8">
    <location>
        <begin position="855"/>
        <end position="868"/>
    </location>
</feature>
<comment type="pathway">
    <text evidence="1">Protein modification; protein ubiquitination.</text>
</comment>
<evidence type="ECO:0000313" key="10">
    <source>
        <dbReference type="EMBL" id="EMF09648.1"/>
    </source>
</evidence>
<feature type="region of interest" description="Disordered" evidence="8">
    <location>
        <begin position="838"/>
        <end position="869"/>
    </location>
</feature>
<keyword evidence="4" id="KW-0677">Repeat</keyword>
<dbReference type="GeneID" id="27904052"/>
<keyword evidence="3" id="KW-0479">Metal-binding</keyword>
<keyword evidence="2" id="KW-0808">Transferase</keyword>
<dbReference type="GO" id="GO:0016740">
    <property type="term" value="F:transferase activity"/>
    <property type="evidence" value="ECO:0007669"/>
    <property type="project" value="UniProtKB-KW"/>
</dbReference>
<sequence>MATTRRRSPPRVIDLVSSDDEDDEVQRVDPPPRPAPPPAINLDESDDELVASTPTSPDSRVPRTFGLDGHPGAFPTFPDDAERLQASPEAATQPDATEQDGTYEFFGDEIVWIPNDSQQTPLGQNSPRVKFPASEEGFHNDFPFEQIENLFTGDTCLQRVLDVFPDVSHDHVLKLYDELGQGDPPMPGADRYENIINRLVEADGYPKQGKGKSPELKRKAENDLKKDDFKRWEGANRPAGFAALKGVMAAALKADFPVMTGKAIKQEMAQHKHLFQTYVALAALRDATDTGWTGRPALLPDTADTILLNTGIPELYDELQAARRRVCIIRSDRTIALAKRQAEDENMKRATEAGETAECQACFDDLPMNRQIHCNGDIAHYTCFDCMVTYIKSEIGQSRCAVMCTAGCGADYAYAQLHLIDDYQLLEKLAQLQQEKDIRDAELENLEECPFCDFKAILPPIEEDFEFRCANPDCERVSCRRCKASSHIPKSCEEHAQDHKLDSKHKIEEAMTAALVRKCGRCSKPFIKEFGCNKMHCPSCGNLQCYVCSTSVKDYTHFNQSDLRAPNSSSAGSSDQRCPLYDNVEERHAREIKEAEERARAEAMEAHPGMSEEDLAINESDAVRQASQQRARQAGPYGGNYGLFGFDRGRLRNGANDNEGIDDGLLRYFAAQDHMAPLPQGRNELNLIRYRVAAERARLQARRAQIIRDEAVRVRLELDALQVEQDPIRRGTPIGGALGHGLGGHIAGHGVQAHVARRAAMYQGRDALRAPQGGVQYEMAGYMPMYGMQMPGAGRFPHHEAPAGTQANAVTPDGTAPHTTAHGLGNMLGVVGAGTPAPPATAAAAAAADDDDDSVAAGPDHALGAQNNGFGGGQQGLIRRIFAELFEGDNADDAFDVGRMIAGEHEPHLFPELLGAHHARGRDAPARGRALRHALAREIAREYTAAAEAPGHGVPHMGNRAGGREEVYQPNPADPRRYHQFGAAFPGAPHAG</sequence>
<evidence type="ECO:0000313" key="11">
    <source>
        <dbReference type="Proteomes" id="UP000016931"/>
    </source>
</evidence>
<dbReference type="Gene3D" id="1.20.120.1750">
    <property type="match status" value="1"/>
</dbReference>
<reference evidence="10 11" key="1">
    <citation type="journal article" date="2012" name="PLoS Pathog.">
        <title>Diverse lifestyles and strategies of plant pathogenesis encoded in the genomes of eighteen Dothideomycetes fungi.</title>
        <authorList>
            <person name="Ohm R.A."/>
            <person name="Feau N."/>
            <person name="Henrissat B."/>
            <person name="Schoch C.L."/>
            <person name="Horwitz B.A."/>
            <person name="Barry K.W."/>
            <person name="Condon B.J."/>
            <person name="Copeland A.C."/>
            <person name="Dhillon B."/>
            <person name="Glaser F."/>
            <person name="Hesse C.N."/>
            <person name="Kosti I."/>
            <person name="LaButti K."/>
            <person name="Lindquist E.A."/>
            <person name="Lucas S."/>
            <person name="Salamov A.A."/>
            <person name="Bradshaw R.E."/>
            <person name="Ciuffetti L."/>
            <person name="Hamelin R.C."/>
            <person name="Kema G.H.J."/>
            <person name="Lawrence C."/>
            <person name="Scott J.A."/>
            <person name="Spatafora J.W."/>
            <person name="Turgeon B.G."/>
            <person name="de Wit P.J.G.M."/>
            <person name="Zhong S."/>
            <person name="Goodwin S.B."/>
            <person name="Grigoriev I.V."/>
        </authorList>
    </citation>
    <scope>NUCLEOTIDE SEQUENCE [LARGE SCALE GENOMIC DNA]</scope>
    <source>
        <strain evidence="10 11">SO2202</strain>
    </source>
</reference>
<evidence type="ECO:0000256" key="1">
    <source>
        <dbReference type="ARBA" id="ARBA00004906"/>
    </source>
</evidence>
<dbReference type="Pfam" id="PF26200">
    <property type="entry name" value="Rcat_RNF216"/>
    <property type="match status" value="1"/>
</dbReference>
<proteinExistence type="predicted"/>
<feature type="region of interest" description="Disordered" evidence="8">
    <location>
        <begin position="948"/>
        <end position="992"/>
    </location>
</feature>
<organism evidence="10 11">
    <name type="scientific">Sphaerulina musiva (strain SO2202)</name>
    <name type="common">Poplar stem canker fungus</name>
    <name type="synonym">Septoria musiva</name>
    <dbReference type="NCBI Taxonomy" id="692275"/>
    <lineage>
        <taxon>Eukaryota</taxon>
        <taxon>Fungi</taxon>
        <taxon>Dikarya</taxon>
        <taxon>Ascomycota</taxon>
        <taxon>Pezizomycotina</taxon>
        <taxon>Dothideomycetes</taxon>
        <taxon>Dothideomycetidae</taxon>
        <taxon>Mycosphaerellales</taxon>
        <taxon>Mycosphaerellaceae</taxon>
        <taxon>Sphaerulina</taxon>
    </lineage>
</organism>
<evidence type="ECO:0000256" key="5">
    <source>
        <dbReference type="ARBA" id="ARBA00022771"/>
    </source>
</evidence>
<dbReference type="OrthoDB" id="10009520at2759"/>
<evidence type="ECO:0000256" key="3">
    <source>
        <dbReference type="ARBA" id="ARBA00022723"/>
    </source>
</evidence>
<dbReference type="InterPro" id="IPR047545">
    <property type="entry name" value="BRcat_RBR_RNF216"/>
</dbReference>
<feature type="domain" description="RING-type" evidence="9">
    <location>
        <begin position="355"/>
        <end position="578"/>
    </location>
</feature>
<evidence type="ECO:0000256" key="2">
    <source>
        <dbReference type="ARBA" id="ARBA00022679"/>
    </source>
</evidence>
<feature type="compositionally biased region" description="Low complexity" evidence="8">
    <location>
        <begin position="838"/>
        <end position="847"/>
    </location>
</feature>
<evidence type="ECO:0000259" key="9">
    <source>
        <dbReference type="PROSITE" id="PS51873"/>
    </source>
</evidence>
<dbReference type="RefSeq" id="XP_016757769.1">
    <property type="nucleotide sequence ID" value="XM_016906915.1"/>
</dbReference>
<dbReference type="SUPFAM" id="SSF57850">
    <property type="entry name" value="RING/U-box"/>
    <property type="match status" value="1"/>
</dbReference>
<dbReference type="EMBL" id="KB456269">
    <property type="protein sequence ID" value="EMF09648.1"/>
    <property type="molecule type" value="Genomic_DNA"/>
</dbReference>
<dbReference type="STRING" id="692275.N1QGH8"/>
<dbReference type="HOGENOM" id="CLU_301310_0_0_1"/>
<dbReference type="AlphaFoldDB" id="N1QGH8"/>
<dbReference type="CDD" id="cd20339">
    <property type="entry name" value="BRcat_RBR_RNF216"/>
    <property type="match status" value="1"/>
</dbReference>
<dbReference type="eggNOG" id="KOG1812">
    <property type="taxonomic scope" value="Eukaryota"/>
</dbReference>
<feature type="region of interest" description="Disordered" evidence="8">
    <location>
        <begin position="1"/>
        <end position="80"/>
    </location>
</feature>
<feature type="compositionally biased region" description="Pro residues" evidence="8">
    <location>
        <begin position="29"/>
        <end position="39"/>
    </location>
</feature>
<keyword evidence="11" id="KW-1185">Reference proteome</keyword>
<dbReference type="PANTHER" id="PTHR22770">
    <property type="entry name" value="UBIQUITIN CONJUGATING ENZYME 7 INTERACTING PROTEIN-RELATED"/>
    <property type="match status" value="1"/>
</dbReference>
<keyword evidence="7" id="KW-0862">Zinc</keyword>
<protein>
    <recommendedName>
        <fullName evidence="9">RING-type domain-containing protein</fullName>
    </recommendedName>
</protein>
<evidence type="ECO:0000256" key="7">
    <source>
        <dbReference type="ARBA" id="ARBA00022833"/>
    </source>
</evidence>
<dbReference type="InterPro" id="IPR044066">
    <property type="entry name" value="TRIAD_supradom"/>
</dbReference>
<feature type="compositionally biased region" description="Low complexity" evidence="8">
    <location>
        <begin position="981"/>
        <end position="992"/>
    </location>
</feature>
<evidence type="ECO:0000256" key="4">
    <source>
        <dbReference type="ARBA" id="ARBA00022737"/>
    </source>
</evidence>
<dbReference type="GO" id="GO:0008270">
    <property type="term" value="F:zinc ion binding"/>
    <property type="evidence" value="ECO:0007669"/>
    <property type="project" value="UniProtKB-KW"/>
</dbReference>
<dbReference type="InterPro" id="IPR047546">
    <property type="entry name" value="Rcat_RBR_RNF216"/>
</dbReference>
<dbReference type="PANTHER" id="PTHR22770:SF47">
    <property type="entry name" value="E3 UBIQUITIN-PROTEIN LIGASE RNF216"/>
    <property type="match status" value="1"/>
</dbReference>
<dbReference type="PROSITE" id="PS51873">
    <property type="entry name" value="TRIAD"/>
    <property type="match status" value="1"/>
</dbReference>
<keyword evidence="6" id="KW-0833">Ubl conjugation pathway</keyword>
<dbReference type="InterPro" id="IPR051628">
    <property type="entry name" value="LUBAC_E3_Ligases"/>
</dbReference>
<evidence type="ECO:0000256" key="8">
    <source>
        <dbReference type="SAM" id="MobiDB-lite"/>
    </source>
</evidence>
<gene>
    <name evidence="10" type="ORF">SEPMUDRAFT_151594</name>
</gene>
<evidence type="ECO:0000256" key="6">
    <source>
        <dbReference type="ARBA" id="ARBA00022786"/>
    </source>
</evidence>
<dbReference type="Proteomes" id="UP000016931">
    <property type="component" value="Unassembled WGS sequence"/>
</dbReference>
<accession>N1QGH8</accession>